<dbReference type="AlphaFoldDB" id="A0A7G2C3G9"/>
<comment type="similarity">
    <text evidence="2">Belongs to the methyltransferase superfamily. L-isoaspartyl/D-aspartyl protein methyltransferase family.</text>
</comment>
<gene>
    <name evidence="8" type="ORF">ADEAN_000072400</name>
</gene>
<dbReference type="SUPFAM" id="SSF53335">
    <property type="entry name" value="S-adenosyl-L-methionine-dependent methyltransferases"/>
    <property type="match status" value="1"/>
</dbReference>
<evidence type="ECO:0000256" key="5">
    <source>
        <dbReference type="ARBA" id="ARBA00022603"/>
    </source>
</evidence>
<dbReference type="InterPro" id="IPR029063">
    <property type="entry name" value="SAM-dependent_MTases_sf"/>
</dbReference>
<dbReference type="GO" id="GO:0005737">
    <property type="term" value="C:cytoplasm"/>
    <property type="evidence" value="ECO:0007669"/>
    <property type="project" value="UniProtKB-SubCell"/>
</dbReference>
<sequence>MAWRCSATTNEGLIQALHRESIIKTDVVRNVMLSIDRKNFLPNDPFLRQSAYEDRPLPIGYNVTISAPHMHAMMLELLLPYLHKKNGQPIQVLDVGSGSGYLTVALAKICDMVSANDPWRVVGIEHVPQLKQHGESVAKAHYADWVNSSKVQFHIGDGRSPQQVLGDSFTGECFDAIHVGAAAYELHDSLLALLKRGGAMVIPVGDQSDAQALLVCEKDANGVIHTRQDSLCRFVPLTSVEAQLGDA</sequence>
<evidence type="ECO:0000256" key="1">
    <source>
        <dbReference type="ARBA" id="ARBA00004496"/>
    </source>
</evidence>
<dbReference type="Gene3D" id="3.40.50.150">
    <property type="entry name" value="Vaccinia Virus protein VP39"/>
    <property type="match status" value="1"/>
</dbReference>
<dbReference type="GO" id="GO:0004719">
    <property type="term" value="F:protein-L-isoaspartate (D-aspartate) O-methyltransferase activity"/>
    <property type="evidence" value="ECO:0007669"/>
    <property type="project" value="UniProtKB-EC"/>
</dbReference>
<dbReference type="Proteomes" id="UP000515908">
    <property type="component" value="Chromosome 01"/>
</dbReference>
<dbReference type="GO" id="GO:0032259">
    <property type="term" value="P:methylation"/>
    <property type="evidence" value="ECO:0007669"/>
    <property type="project" value="UniProtKB-KW"/>
</dbReference>
<evidence type="ECO:0000313" key="9">
    <source>
        <dbReference type="Proteomes" id="UP000515908"/>
    </source>
</evidence>
<keyword evidence="4" id="KW-0963">Cytoplasm</keyword>
<dbReference type="Pfam" id="PF01135">
    <property type="entry name" value="PCMT"/>
    <property type="match status" value="1"/>
</dbReference>
<keyword evidence="6 8" id="KW-0808">Transferase</keyword>
<name>A0A7G2C3G9_9TRYP</name>
<protein>
    <recommendedName>
        <fullName evidence="3">protein-L-isoaspartate(D-aspartate) O-methyltransferase</fullName>
        <ecNumber evidence="3">2.1.1.77</ecNumber>
    </recommendedName>
</protein>
<evidence type="ECO:0000256" key="3">
    <source>
        <dbReference type="ARBA" id="ARBA00011890"/>
    </source>
</evidence>
<dbReference type="EC" id="2.1.1.77" evidence="3"/>
<dbReference type="PANTHER" id="PTHR11579:SF0">
    <property type="entry name" value="PROTEIN-L-ISOASPARTATE(D-ASPARTATE) O-METHYLTRANSFERASE"/>
    <property type="match status" value="1"/>
</dbReference>
<reference evidence="8 9" key="1">
    <citation type="submission" date="2020-08" db="EMBL/GenBank/DDBJ databases">
        <authorList>
            <person name="Newling K."/>
            <person name="Davey J."/>
            <person name="Forrester S."/>
        </authorList>
    </citation>
    <scope>NUCLEOTIDE SEQUENCE [LARGE SCALE GENOMIC DNA]</scope>
    <source>
        <strain evidence="9">Crithidia deanei Carvalho (ATCC PRA-265)</strain>
    </source>
</reference>
<keyword evidence="7" id="KW-0949">S-adenosyl-L-methionine</keyword>
<dbReference type="PANTHER" id="PTHR11579">
    <property type="entry name" value="PROTEIN-L-ISOASPARTATE O-METHYLTRANSFERASE"/>
    <property type="match status" value="1"/>
</dbReference>
<evidence type="ECO:0000256" key="2">
    <source>
        <dbReference type="ARBA" id="ARBA00005369"/>
    </source>
</evidence>
<comment type="subcellular location">
    <subcellularLocation>
        <location evidence="1">Cytoplasm</location>
    </subcellularLocation>
</comment>
<proteinExistence type="inferred from homology"/>
<dbReference type="InterPro" id="IPR000682">
    <property type="entry name" value="PCMT"/>
</dbReference>
<evidence type="ECO:0000256" key="7">
    <source>
        <dbReference type="ARBA" id="ARBA00022691"/>
    </source>
</evidence>
<dbReference type="VEuPathDB" id="TriTrypDB:ADEAN_000072400"/>
<accession>A0A7G2C3G9</accession>
<evidence type="ECO:0000256" key="6">
    <source>
        <dbReference type="ARBA" id="ARBA00022679"/>
    </source>
</evidence>
<keyword evidence="5 8" id="KW-0489">Methyltransferase</keyword>
<dbReference type="EMBL" id="LR877145">
    <property type="protein sequence ID" value="CAD2213283.1"/>
    <property type="molecule type" value="Genomic_DNA"/>
</dbReference>
<evidence type="ECO:0000256" key="4">
    <source>
        <dbReference type="ARBA" id="ARBA00022490"/>
    </source>
</evidence>
<organism evidence="8 9">
    <name type="scientific">Angomonas deanei</name>
    <dbReference type="NCBI Taxonomy" id="59799"/>
    <lineage>
        <taxon>Eukaryota</taxon>
        <taxon>Discoba</taxon>
        <taxon>Euglenozoa</taxon>
        <taxon>Kinetoplastea</taxon>
        <taxon>Metakinetoplastina</taxon>
        <taxon>Trypanosomatida</taxon>
        <taxon>Trypanosomatidae</taxon>
        <taxon>Strigomonadinae</taxon>
        <taxon>Angomonas</taxon>
    </lineage>
</organism>
<keyword evidence="9" id="KW-1185">Reference proteome</keyword>
<evidence type="ECO:0000313" key="8">
    <source>
        <dbReference type="EMBL" id="CAD2213283.1"/>
    </source>
</evidence>
<dbReference type="CDD" id="cd02440">
    <property type="entry name" value="AdoMet_MTases"/>
    <property type="match status" value="1"/>
</dbReference>